<dbReference type="Proteomes" id="UP001417504">
    <property type="component" value="Unassembled WGS sequence"/>
</dbReference>
<sequence length="610" mass="69032">MPSVLDQFSKLTSTTLICICMGFFLPSLGTNSESECFSNVVALTILVVTIFVNVCIQLYTGVIILFREVHVFVLCSMMALLMIFWFYALDINNQKQYSLDLMKRNFTNGEKSMLHRLKAAYLYGYNANPQFVICRHSINATACTICALCSFVMFGTLASKRLDSCEKISDYKWSMMIIVVSQILTITAGTSATILRLVVMLGQTMRSDRFKVLHTQAIDTYMVMASNPLIRRSVHDYCIFIVRTFTVLCIVLIQILFMLVCGPIIMLIATIFHSGEADHATKEIKDFVHVGLMDSNEWTLTKGMKEMKRLAERVNQTIASSNHHLLKLLSPSKSHEDSKVHLLKKRYEGSEFHKGSCAVSSLTILILVRIATVCIPFHLSESLLKSLDEVFETIHFVDGKINPSNPVNKMRCRLAKEMWNGRSLSIFLPKIFDKSTNIEHIELQSQLERAILIIEGLKNAFPSSAKLVWEELSTLTDFITKDRVYGSIEDLYEFVKQLFVEMIKECLTQLPNAIYKDLVESNPEDFEGRVKFALEAVLKIEQLEGHVQWSFPVGTTINSLVVNKVPNMLFMRDMQLQSSKNAMNESCSTSNSDGHANVPMAALETIIEVD</sequence>
<feature type="transmembrane region" description="Helical" evidence="1">
    <location>
        <begin position="40"/>
        <end position="65"/>
    </location>
</feature>
<name>A0AAP0PBE5_9MAGN</name>
<keyword evidence="1" id="KW-0812">Transmembrane</keyword>
<accession>A0AAP0PBE5</accession>
<dbReference type="EMBL" id="JBBNAE010000003">
    <property type="protein sequence ID" value="KAK9137902.1"/>
    <property type="molecule type" value="Genomic_DNA"/>
</dbReference>
<feature type="transmembrane region" description="Helical" evidence="1">
    <location>
        <begin position="240"/>
        <end position="272"/>
    </location>
</feature>
<dbReference type="PANTHER" id="PTHR35307">
    <property type="entry name" value="PROTEIN, PUTATIVE-RELATED"/>
    <property type="match status" value="1"/>
</dbReference>
<evidence type="ECO:0000313" key="3">
    <source>
        <dbReference type="Proteomes" id="UP001417504"/>
    </source>
</evidence>
<evidence type="ECO:0000313" key="2">
    <source>
        <dbReference type="EMBL" id="KAK9137902.1"/>
    </source>
</evidence>
<keyword evidence="3" id="KW-1185">Reference proteome</keyword>
<dbReference type="PANTHER" id="PTHR35307:SF6">
    <property type="entry name" value="TRANSMEMBRANE PROTEIN"/>
    <property type="match status" value="1"/>
</dbReference>
<feature type="transmembrane region" description="Helical" evidence="1">
    <location>
        <begin position="138"/>
        <end position="158"/>
    </location>
</feature>
<dbReference type="AlphaFoldDB" id="A0AAP0PBE5"/>
<proteinExistence type="predicted"/>
<comment type="caution">
    <text evidence="2">The sequence shown here is derived from an EMBL/GenBank/DDBJ whole genome shotgun (WGS) entry which is preliminary data.</text>
</comment>
<reference evidence="2 3" key="1">
    <citation type="submission" date="2024-01" db="EMBL/GenBank/DDBJ databases">
        <title>Genome assemblies of Stephania.</title>
        <authorList>
            <person name="Yang L."/>
        </authorList>
    </citation>
    <scope>NUCLEOTIDE SEQUENCE [LARGE SCALE GENOMIC DNA]</scope>
    <source>
        <strain evidence="2">QJT</strain>
        <tissue evidence="2">Leaf</tissue>
    </source>
</reference>
<feature type="transmembrane region" description="Helical" evidence="1">
    <location>
        <begin position="173"/>
        <end position="199"/>
    </location>
</feature>
<feature type="transmembrane region" description="Helical" evidence="1">
    <location>
        <begin position="12"/>
        <end position="28"/>
    </location>
</feature>
<protein>
    <submittedName>
        <fullName evidence="2">Uncharacterized protein</fullName>
    </submittedName>
</protein>
<keyword evidence="1" id="KW-1133">Transmembrane helix</keyword>
<organism evidence="2 3">
    <name type="scientific">Stephania japonica</name>
    <dbReference type="NCBI Taxonomy" id="461633"/>
    <lineage>
        <taxon>Eukaryota</taxon>
        <taxon>Viridiplantae</taxon>
        <taxon>Streptophyta</taxon>
        <taxon>Embryophyta</taxon>
        <taxon>Tracheophyta</taxon>
        <taxon>Spermatophyta</taxon>
        <taxon>Magnoliopsida</taxon>
        <taxon>Ranunculales</taxon>
        <taxon>Menispermaceae</taxon>
        <taxon>Menispermoideae</taxon>
        <taxon>Cissampelideae</taxon>
        <taxon>Stephania</taxon>
    </lineage>
</organism>
<gene>
    <name evidence="2" type="ORF">Sjap_008496</name>
</gene>
<keyword evidence="1" id="KW-0472">Membrane</keyword>
<evidence type="ECO:0000256" key="1">
    <source>
        <dbReference type="SAM" id="Phobius"/>
    </source>
</evidence>
<feature type="transmembrane region" description="Helical" evidence="1">
    <location>
        <begin position="71"/>
        <end position="89"/>
    </location>
</feature>